<dbReference type="RefSeq" id="WP_179517711.1">
    <property type="nucleotide sequence ID" value="NZ_JACCAC010000001.1"/>
</dbReference>
<dbReference type="InterPro" id="IPR029063">
    <property type="entry name" value="SAM-dependent_MTases_sf"/>
</dbReference>
<sequence>MPDPTTGPFGVDDEGVRVPADFDGSVDVLFDDHHAWSFTVHRGDDRAPAPGGSALVGWPPRMRGWLQGRAEVRLLDAGGDDAERDELWRGEVALGSGEGRIAFVDRQGIPVMIDKWGLLQRPFSGRGRGVVDHMVDVTEQILQVMRDDCGLEAWIAFGTLLGAAREGGVIGHDSDIDLAYLSHRTTPAEMVGELYDVTRALRAAGLEVLAKSGSFVTVLFTAPDGGQGSIDVYTCFYVGDLLHETATVRQVVPLTAIEPLGQLEFEGRLLPAPADPDRMLQVSYGPSWRVPDPSFQHTPGPEVTDRFHDWFGSLMRQRRDWERALASGAAEAAREAEPSAYAAWVLERTAPDDRLVEVGCGSMADALALARAGRSVLALDYARYGMRPAARAARQEGLDLRFSRMNLYDRRDVLTQAALVARDRRSPGRAVLARELLEALDPDGVEAFWRFTAMVLRPGGRLLLESTSARPAALAERRAELGGGRLRALDPRRVEADAVAAGGRVVTREGVLDAAAALAGGPPARWRMVVEWDAPPSSRGATATGAPQRAVTEGRSTT</sequence>
<dbReference type="Gene3D" id="3.40.50.150">
    <property type="entry name" value="Vaccinia Virus protein VP39"/>
    <property type="match status" value="1"/>
</dbReference>
<dbReference type="SUPFAM" id="SSF53335">
    <property type="entry name" value="S-adenosyl-L-methionine-dependent methyltransferases"/>
    <property type="match status" value="1"/>
</dbReference>
<organism evidence="2 3">
    <name type="scientific">Nocardioides perillae</name>
    <dbReference type="NCBI Taxonomy" id="1119534"/>
    <lineage>
        <taxon>Bacteria</taxon>
        <taxon>Bacillati</taxon>
        <taxon>Actinomycetota</taxon>
        <taxon>Actinomycetes</taxon>
        <taxon>Propionibacteriales</taxon>
        <taxon>Nocardioidaceae</taxon>
        <taxon>Nocardioides</taxon>
    </lineage>
</organism>
<dbReference type="PANTHER" id="PTHR43404:SF1">
    <property type="entry name" value="MNN4P"/>
    <property type="match status" value="1"/>
</dbReference>
<feature type="region of interest" description="Disordered" evidence="1">
    <location>
        <begin position="535"/>
        <end position="558"/>
    </location>
</feature>
<gene>
    <name evidence="2" type="ORF">BJ989_001529</name>
</gene>
<accession>A0A7Y9RRX6</accession>
<comment type="caution">
    <text evidence="2">The sequence shown here is derived from an EMBL/GenBank/DDBJ whole genome shotgun (WGS) entry which is preliminary data.</text>
</comment>
<proteinExistence type="predicted"/>
<dbReference type="InterPro" id="IPR052942">
    <property type="entry name" value="LPS_cholinephosphotransferase"/>
</dbReference>
<evidence type="ECO:0000313" key="2">
    <source>
        <dbReference type="EMBL" id="NYG55225.1"/>
    </source>
</evidence>
<dbReference type="PANTHER" id="PTHR43404">
    <property type="entry name" value="LIPOPOLYSACCHARIDE CHOLINEPHOSPHOTRANSFERASE LICD"/>
    <property type="match status" value="1"/>
</dbReference>
<dbReference type="EMBL" id="JACCAC010000001">
    <property type="protein sequence ID" value="NYG55225.1"/>
    <property type="molecule type" value="Genomic_DNA"/>
</dbReference>
<dbReference type="Proteomes" id="UP000544110">
    <property type="component" value="Unassembled WGS sequence"/>
</dbReference>
<evidence type="ECO:0000313" key="3">
    <source>
        <dbReference type="Proteomes" id="UP000544110"/>
    </source>
</evidence>
<name>A0A7Y9RRX6_9ACTN</name>
<dbReference type="AlphaFoldDB" id="A0A7Y9RRX6"/>
<evidence type="ECO:0008006" key="4">
    <source>
        <dbReference type="Google" id="ProtNLM"/>
    </source>
</evidence>
<evidence type="ECO:0000256" key="1">
    <source>
        <dbReference type="SAM" id="MobiDB-lite"/>
    </source>
</evidence>
<protein>
    <recommendedName>
        <fullName evidence="4">Methyltransferase domain-containing protein</fullName>
    </recommendedName>
</protein>
<keyword evidence="3" id="KW-1185">Reference proteome</keyword>
<reference evidence="2 3" key="1">
    <citation type="submission" date="2020-07" db="EMBL/GenBank/DDBJ databases">
        <title>Sequencing the genomes of 1000 actinobacteria strains.</title>
        <authorList>
            <person name="Klenk H.-P."/>
        </authorList>
    </citation>
    <scope>NUCLEOTIDE SEQUENCE [LARGE SCALE GENOMIC DNA]</scope>
    <source>
        <strain evidence="2 3">DSM 24552</strain>
    </source>
</reference>